<gene>
    <name evidence="2" type="ORF">Dpoa569_0001286</name>
</gene>
<dbReference type="EMBL" id="CP042220">
    <property type="protein sequence ID" value="QDX29511.1"/>
    <property type="molecule type" value="Genomic_DNA"/>
</dbReference>
<evidence type="ECO:0000313" key="2">
    <source>
        <dbReference type="EMBL" id="QDX29511.1"/>
    </source>
</evidence>
<dbReference type="STRING" id="568768.GCA_000406125_02572"/>
<name>A0A5B8I4J0_9GAMM</name>
<feature type="region of interest" description="Disordered" evidence="1">
    <location>
        <begin position="74"/>
        <end position="93"/>
    </location>
</feature>
<feature type="compositionally biased region" description="Acidic residues" evidence="1">
    <location>
        <begin position="81"/>
        <end position="93"/>
    </location>
</feature>
<proteinExistence type="predicted"/>
<dbReference type="RefSeq" id="WP_042871564.1">
    <property type="nucleotide sequence ID" value="NZ_CM001975.1"/>
</dbReference>
<keyword evidence="3" id="KW-1185">Reference proteome</keyword>
<accession>A0A5B8I4J0</accession>
<sequence length="93" mass="10587">MGKYIIVWNENKTQGILLSQENETIDTYDDAFHAGGGMEQGNVASLADAFRNIYGEEQQCSYQCVDIENENSIPIEHDSSTWDDDWDYEDANN</sequence>
<dbReference type="AlphaFoldDB" id="A0A5B8I4J0"/>
<protein>
    <submittedName>
        <fullName evidence="2">Uncharacterized protein</fullName>
    </submittedName>
</protein>
<dbReference type="KEGG" id="dic:Dpoa569_0001286"/>
<evidence type="ECO:0000313" key="3">
    <source>
        <dbReference type="Proteomes" id="UP000320591"/>
    </source>
</evidence>
<reference evidence="2 3" key="1">
    <citation type="journal article" date="2019" name="Environ. Microbiol.">
        <title>The phytopathogenic nature of Dickeya aquatica 174/2 and the dynamic early evolution of Dickeya pathogenicity.</title>
        <authorList>
            <person name="Duprey A."/>
            <person name="Taib N."/>
            <person name="Leonard S."/>
            <person name="Garin T."/>
            <person name="Flandrois J.P."/>
            <person name="Nasser W."/>
            <person name="Brochier-Armanet C."/>
            <person name="Reverchon S."/>
        </authorList>
    </citation>
    <scope>NUCLEOTIDE SEQUENCE [LARGE SCALE GENOMIC DNA]</scope>
    <source>
        <strain evidence="2 3">NCPPB 569</strain>
    </source>
</reference>
<organism evidence="2 3">
    <name type="scientific">Dickeya poaceiphila</name>
    <dbReference type="NCBI Taxonomy" id="568768"/>
    <lineage>
        <taxon>Bacteria</taxon>
        <taxon>Pseudomonadati</taxon>
        <taxon>Pseudomonadota</taxon>
        <taxon>Gammaproteobacteria</taxon>
        <taxon>Enterobacterales</taxon>
        <taxon>Pectobacteriaceae</taxon>
        <taxon>Dickeya</taxon>
    </lineage>
</organism>
<dbReference type="Proteomes" id="UP000320591">
    <property type="component" value="Chromosome"/>
</dbReference>
<evidence type="ECO:0000256" key="1">
    <source>
        <dbReference type="SAM" id="MobiDB-lite"/>
    </source>
</evidence>